<organism evidence="4 5">
    <name type="scientific">Gluconacetobacter liquefaciens</name>
    <name type="common">Acetobacter liquefaciens</name>
    <dbReference type="NCBI Taxonomy" id="89584"/>
    <lineage>
        <taxon>Bacteria</taxon>
        <taxon>Pseudomonadati</taxon>
        <taxon>Pseudomonadota</taxon>
        <taxon>Alphaproteobacteria</taxon>
        <taxon>Acetobacterales</taxon>
        <taxon>Acetobacteraceae</taxon>
        <taxon>Gluconacetobacter</taxon>
    </lineage>
</organism>
<evidence type="ECO:0000256" key="1">
    <source>
        <dbReference type="ARBA" id="ARBA00023002"/>
    </source>
</evidence>
<dbReference type="GO" id="GO:0016491">
    <property type="term" value="F:oxidoreductase activity"/>
    <property type="evidence" value="ECO:0007669"/>
    <property type="project" value="UniProtKB-KW"/>
</dbReference>
<keyword evidence="1" id="KW-0560">Oxidoreductase</keyword>
<evidence type="ECO:0000259" key="3">
    <source>
        <dbReference type="Pfam" id="PF02826"/>
    </source>
</evidence>
<name>A0A7W4P9J8_GLULI</name>
<keyword evidence="4" id="KW-0670">Pyruvate</keyword>
<reference evidence="4 5" key="1">
    <citation type="submission" date="2020-04" db="EMBL/GenBank/DDBJ databases">
        <title>Description of novel Gluconacetobacter.</title>
        <authorList>
            <person name="Sombolestani A."/>
        </authorList>
    </citation>
    <scope>NUCLEOTIDE SEQUENCE [LARGE SCALE GENOMIC DNA]</scope>
    <source>
        <strain evidence="4 5">LMG 1382</strain>
    </source>
</reference>
<dbReference type="GO" id="GO:0051287">
    <property type="term" value="F:NAD binding"/>
    <property type="evidence" value="ECO:0007669"/>
    <property type="project" value="InterPro"/>
</dbReference>
<sequence>MIGVYFDQAKNYLPAVRAALLKCDPALEVVDWSEALTVPDRVDYVFVWRPPAGDLKKFTSLKAIFSAAAGVDHIVRHDPDWPVHVPLIRMGDGDTALLMGDYVLWACLTLLRGAHAWALQQQAREWKREVVTRPSGSCTVSVLGLGHLGGRVATHLRDAGFGVRGWSRRPHTMDGIACFAGPDELDHAVRDADFVVCLLPDTPSTSGILNARLFSLFAPGAGVINVGRSSHLVEADLIARLDDGHLGGAVLDVFDVEPLPAASPLWSHARITITPHVASQASIGSRMAYVVEAMRQLNRGEMPPLAYDAQRGY</sequence>
<comment type="caution">
    <text evidence="4">The sequence shown here is derived from an EMBL/GenBank/DDBJ whole genome shotgun (WGS) entry which is preliminary data.</text>
</comment>
<dbReference type="OrthoDB" id="9787219at2"/>
<evidence type="ECO:0000256" key="2">
    <source>
        <dbReference type="ARBA" id="ARBA00023027"/>
    </source>
</evidence>
<protein>
    <submittedName>
        <fullName evidence="4">Glyoxylate/hydroxypyruvate reductase A</fullName>
    </submittedName>
</protein>
<dbReference type="Proteomes" id="UP000562982">
    <property type="component" value="Unassembled WGS sequence"/>
</dbReference>
<dbReference type="Gene3D" id="3.40.50.720">
    <property type="entry name" value="NAD(P)-binding Rossmann-like Domain"/>
    <property type="match status" value="2"/>
</dbReference>
<proteinExistence type="predicted"/>
<dbReference type="EMBL" id="JABEQI010000002">
    <property type="protein sequence ID" value="MBB2185863.1"/>
    <property type="molecule type" value="Genomic_DNA"/>
</dbReference>
<dbReference type="CDD" id="cd12164">
    <property type="entry name" value="GDH_like_2"/>
    <property type="match status" value="1"/>
</dbReference>
<keyword evidence="2" id="KW-0520">NAD</keyword>
<feature type="domain" description="D-isomer specific 2-hydroxyacid dehydrogenase NAD-binding" evidence="3">
    <location>
        <begin position="105"/>
        <end position="278"/>
    </location>
</feature>
<dbReference type="PANTHER" id="PTHR43333">
    <property type="entry name" value="2-HACID_DH_C DOMAIN-CONTAINING PROTEIN"/>
    <property type="match status" value="1"/>
</dbReference>
<dbReference type="SUPFAM" id="SSF51735">
    <property type="entry name" value="NAD(P)-binding Rossmann-fold domains"/>
    <property type="match status" value="1"/>
</dbReference>
<gene>
    <name evidence="4" type="ORF">HLH32_05610</name>
</gene>
<dbReference type="PANTHER" id="PTHR43333:SF1">
    <property type="entry name" value="D-ISOMER SPECIFIC 2-HYDROXYACID DEHYDROGENASE NAD-BINDING DOMAIN-CONTAINING PROTEIN"/>
    <property type="match status" value="1"/>
</dbReference>
<dbReference type="Pfam" id="PF02826">
    <property type="entry name" value="2-Hacid_dh_C"/>
    <property type="match status" value="1"/>
</dbReference>
<evidence type="ECO:0000313" key="5">
    <source>
        <dbReference type="Proteomes" id="UP000562982"/>
    </source>
</evidence>
<dbReference type="AlphaFoldDB" id="A0A7W4P9J8"/>
<dbReference type="InterPro" id="IPR036291">
    <property type="entry name" value="NAD(P)-bd_dom_sf"/>
</dbReference>
<dbReference type="InterPro" id="IPR006140">
    <property type="entry name" value="D-isomer_DH_NAD-bd"/>
</dbReference>
<accession>A0A7W4P9J8</accession>
<evidence type="ECO:0000313" key="4">
    <source>
        <dbReference type="EMBL" id="MBB2185863.1"/>
    </source>
</evidence>